<sequence length="87" mass="9258">METKLLRAIASSAHPMVLQDPQDIDLFHALAQRGLVRGECYTTASGAQVVAVHGPTPDGRALLALENYVSECEGGQRPVPQPKTACC</sequence>
<accession>A0A0D7KAV0</accession>
<protein>
    <submittedName>
        <fullName evidence="1">Uncharacterized protein</fullName>
    </submittedName>
</protein>
<dbReference type="AlphaFoldDB" id="A0A0D7KAV0"/>
<name>A0A0D7KAV0_9BURK</name>
<proteinExistence type="predicted"/>
<dbReference type="EMBL" id="JXYQ01000021">
    <property type="protein sequence ID" value="KJA11077.1"/>
    <property type="molecule type" value="Genomic_DNA"/>
</dbReference>
<evidence type="ECO:0000313" key="1">
    <source>
        <dbReference type="EMBL" id="KJA11077.1"/>
    </source>
</evidence>
<organism evidence="1 2">
    <name type="scientific">Acidovorax temperans</name>
    <dbReference type="NCBI Taxonomy" id="80878"/>
    <lineage>
        <taxon>Bacteria</taxon>
        <taxon>Pseudomonadati</taxon>
        <taxon>Pseudomonadota</taxon>
        <taxon>Betaproteobacteria</taxon>
        <taxon>Burkholderiales</taxon>
        <taxon>Comamonadaceae</taxon>
        <taxon>Acidovorax</taxon>
    </lineage>
</organism>
<keyword evidence="2" id="KW-1185">Reference proteome</keyword>
<gene>
    <name evidence="1" type="ORF">RP29_07815</name>
</gene>
<evidence type="ECO:0000313" key="2">
    <source>
        <dbReference type="Proteomes" id="UP000032566"/>
    </source>
</evidence>
<reference evidence="1 2" key="1">
    <citation type="submission" date="2014-12" db="EMBL/GenBank/DDBJ databases">
        <title>Isolation of bacteria from lake water.</title>
        <authorList>
            <person name="Sheng K.-Y."/>
            <person name="Chin P.-S."/>
            <person name="Chan K.-G."/>
            <person name="Tan G.S."/>
        </authorList>
    </citation>
    <scope>NUCLEOTIDE SEQUENCE [LARGE SCALE GENOMIC DNA]</scope>
    <source>
        <strain evidence="1 2">KY4</strain>
    </source>
</reference>
<dbReference type="Proteomes" id="UP000032566">
    <property type="component" value="Unassembled WGS sequence"/>
</dbReference>
<dbReference type="PATRIC" id="fig|80878.5.peg.1075"/>
<comment type="caution">
    <text evidence="1">The sequence shown here is derived from an EMBL/GenBank/DDBJ whole genome shotgun (WGS) entry which is preliminary data.</text>
</comment>
<dbReference type="RefSeq" id="WP_044397138.1">
    <property type="nucleotide sequence ID" value="NZ_JXYQ01000021.1"/>
</dbReference>
<dbReference type="OrthoDB" id="8858058at2"/>